<feature type="region of interest" description="Disordered" evidence="1">
    <location>
        <begin position="1"/>
        <end position="125"/>
    </location>
</feature>
<dbReference type="Proteomes" id="UP001304895">
    <property type="component" value="Unassembled WGS sequence"/>
</dbReference>
<comment type="caution">
    <text evidence="2">The sequence shown here is derived from an EMBL/GenBank/DDBJ whole genome shotgun (WGS) entry which is preliminary data.</text>
</comment>
<evidence type="ECO:0000313" key="2">
    <source>
        <dbReference type="EMBL" id="KAK4134404.1"/>
    </source>
</evidence>
<feature type="compositionally biased region" description="Basic and acidic residues" evidence="1">
    <location>
        <begin position="8"/>
        <end position="28"/>
    </location>
</feature>
<reference evidence="2" key="2">
    <citation type="submission" date="2023-05" db="EMBL/GenBank/DDBJ databases">
        <authorList>
            <consortium name="Lawrence Berkeley National Laboratory"/>
            <person name="Steindorff A."/>
            <person name="Hensen N."/>
            <person name="Bonometti L."/>
            <person name="Westerberg I."/>
            <person name="Brannstrom I.O."/>
            <person name="Guillou S."/>
            <person name="Cros-Aarteil S."/>
            <person name="Calhoun S."/>
            <person name="Haridas S."/>
            <person name="Kuo A."/>
            <person name="Mondo S."/>
            <person name="Pangilinan J."/>
            <person name="Riley R."/>
            <person name="Labutti K."/>
            <person name="Andreopoulos B."/>
            <person name="Lipzen A."/>
            <person name="Chen C."/>
            <person name="Yanf M."/>
            <person name="Daum C."/>
            <person name="Ng V."/>
            <person name="Clum A."/>
            <person name="Ohm R."/>
            <person name="Martin F."/>
            <person name="Silar P."/>
            <person name="Natvig D."/>
            <person name="Lalanne C."/>
            <person name="Gautier V."/>
            <person name="Ament-Velasquez S.L."/>
            <person name="Kruys A."/>
            <person name="Hutchinson M.I."/>
            <person name="Powell A.J."/>
            <person name="Barry K."/>
            <person name="Miller A.N."/>
            <person name="Grigoriev I.V."/>
            <person name="Debuchy R."/>
            <person name="Gladieux P."/>
            <person name="Thoren M.H."/>
            <person name="Johannesson H."/>
        </authorList>
    </citation>
    <scope>NUCLEOTIDE SEQUENCE</scope>
    <source>
        <strain evidence="2">CBS 123565</strain>
    </source>
</reference>
<name>A0AAN6UKF6_9PEZI</name>
<gene>
    <name evidence="2" type="ORF">BT67DRAFT_434459</name>
</gene>
<protein>
    <submittedName>
        <fullName evidence="2">Uncharacterized protein</fullName>
    </submittedName>
</protein>
<keyword evidence="3" id="KW-1185">Reference proteome</keyword>
<evidence type="ECO:0000256" key="1">
    <source>
        <dbReference type="SAM" id="MobiDB-lite"/>
    </source>
</evidence>
<organism evidence="2 3">
    <name type="scientific">Trichocladium antarcticum</name>
    <dbReference type="NCBI Taxonomy" id="1450529"/>
    <lineage>
        <taxon>Eukaryota</taxon>
        <taxon>Fungi</taxon>
        <taxon>Dikarya</taxon>
        <taxon>Ascomycota</taxon>
        <taxon>Pezizomycotina</taxon>
        <taxon>Sordariomycetes</taxon>
        <taxon>Sordariomycetidae</taxon>
        <taxon>Sordariales</taxon>
        <taxon>Chaetomiaceae</taxon>
        <taxon>Trichocladium</taxon>
    </lineage>
</organism>
<reference evidence="2" key="1">
    <citation type="journal article" date="2023" name="Mol. Phylogenet. Evol.">
        <title>Genome-scale phylogeny and comparative genomics of the fungal order Sordariales.</title>
        <authorList>
            <person name="Hensen N."/>
            <person name="Bonometti L."/>
            <person name="Westerberg I."/>
            <person name="Brannstrom I.O."/>
            <person name="Guillou S."/>
            <person name="Cros-Aarteil S."/>
            <person name="Calhoun S."/>
            <person name="Haridas S."/>
            <person name="Kuo A."/>
            <person name="Mondo S."/>
            <person name="Pangilinan J."/>
            <person name="Riley R."/>
            <person name="LaButti K."/>
            <person name="Andreopoulos B."/>
            <person name="Lipzen A."/>
            <person name="Chen C."/>
            <person name="Yan M."/>
            <person name="Daum C."/>
            <person name="Ng V."/>
            <person name="Clum A."/>
            <person name="Steindorff A."/>
            <person name="Ohm R.A."/>
            <person name="Martin F."/>
            <person name="Silar P."/>
            <person name="Natvig D.O."/>
            <person name="Lalanne C."/>
            <person name="Gautier V."/>
            <person name="Ament-Velasquez S.L."/>
            <person name="Kruys A."/>
            <person name="Hutchinson M.I."/>
            <person name="Powell A.J."/>
            <person name="Barry K."/>
            <person name="Miller A.N."/>
            <person name="Grigoriev I.V."/>
            <person name="Debuchy R."/>
            <person name="Gladieux P."/>
            <person name="Hiltunen Thoren M."/>
            <person name="Johannesson H."/>
        </authorList>
    </citation>
    <scope>NUCLEOTIDE SEQUENCE</scope>
    <source>
        <strain evidence="2">CBS 123565</strain>
    </source>
</reference>
<evidence type="ECO:0000313" key="3">
    <source>
        <dbReference type="Proteomes" id="UP001304895"/>
    </source>
</evidence>
<accession>A0AAN6UKF6</accession>
<dbReference type="EMBL" id="MU853409">
    <property type="protein sequence ID" value="KAK4134404.1"/>
    <property type="molecule type" value="Genomic_DNA"/>
</dbReference>
<proteinExistence type="predicted"/>
<sequence length="178" mass="19648">MAAVESTQYERDFRSARKEWKRSKDSTIKWHHGRRPLPGIHFPTHDLDMTSPDSSHLAAKSRPGKKPSDSAHNYPKNSQNRIKPRPSWSIPAARTRTLTHARAEIRDATAADEDDDDHVPAAPPFLSPAPPLLSFDRASTPGLGAPLTLAVFVKTTAAGRETERLVEREVFGANAELG</sequence>
<dbReference type="AlphaFoldDB" id="A0AAN6UKF6"/>